<dbReference type="RefSeq" id="WP_337714142.1">
    <property type="nucleotide sequence ID" value="NZ_JBBEGL010000003.1"/>
</dbReference>
<sequence>MTTTDAPGTTWARLDDRVLAWGEPSAAARAGAHGDVVRTSAAPDTLHLVTQVGRAFQDAHPDVPVVVDKGRYLVVALAPGRFAGSDDTCFRVRPLDPGETVFATAQRAPAEPRPEVRALVDGVDPERLAADIAHLAGHPTRHSWSGGFREALGWAEQRFASAGYTTRRAPIAVGAGESMNLLATSGADADPQIVVCAHLDSINTAGGPTAPAPGADDNASGVAGVLEMARLLVGHPLAAAVQFILFGGEEEGLFGSLAHVDGLTAAERTRLRAVLNMDMIGTRNTAAAGVLIEGGPVSAHLVEHLVTAAHTYTDLRVQTSLDPFASDHVPFIDAGVPAVLTIEAADRSNANVHSAADTAATVDPGLAARIVAAGLAALATLP</sequence>
<dbReference type="Pfam" id="PF04389">
    <property type="entry name" value="Peptidase_M28"/>
    <property type="match status" value="1"/>
</dbReference>
<evidence type="ECO:0000313" key="2">
    <source>
        <dbReference type="EMBL" id="MEJ2887695.1"/>
    </source>
</evidence>
<feature type="domain" description="Peptidase M28" evidence="1">
    <location>
        <begin position="182"/>
        <end position="372"/>
    </location>
</feature>
<reference evidence="2 3" key="1">
    <citation type="submission" date="2024-03" db="EMBL/GenBank/DDBJ databases">
        <title>Actinomycetospora sp. OC33-EN06, a novel actinomycete isolated from wild orchid (Aerides multiflora).</title>
        <authorList>
            <person name="Suriyachadkun C."/>
        </authorList>
    </citation>
    <scope>NUCLEOTIDE SEQUENCE [LARGE SCALE GENOMIC DNA]</scope>
    <source>
        <strain evidence="2 3">OC33-EN06</strain>
    </source>
</reference>
<name>A0ABU8N5M9_9PSEU</name>
<comment type="caution">
    <text evidence="2">The sequence shown here is derived from an EMBL/GenBank/DDBJ whole genome shotgun (WGS) entry which is preliminary data.</text>
</comment>
<dbReference type="Proteomes" id="UP001370100">
    <property type="component" value="Unassembled WGS sequence"/>
</dbReference>
<dbReference type="InterPro" id="IPR045175">
    <property type="entry name" value="M28_fam"/>
</dbReference>
<dbReference type="InterPro" id="IPR007484">
    <property type="entry name" value="Peptidase_M28"/>
</dbReference>
<dbReference type="EMBL" id="JBBEGL010000003">
    <property type="protein sequence ID" value="MEJ2887695.1"/>
    <property type="molecule type" value="Genomic_DNA"/>
</dbReference>
<accession>A0ABU8N5M9</accession>
<dbReference type="SUPFAM" id="SSF53187">
    <property type="entry name" value="Zn-dependent exopeptidases"/>
    <property type="match status" value="1"/>
</dbReference>
<organism evidence="2 3">
    <name type="scientific">Actinomycetospora aeridis</name>
    <dbReference type="NCBI Taxonomy" id="3129231"/>
    <lineage>
        <taxon>Bacteria</taxon>
        <taxon>Bacillati</taxon>
        <taxon>Actinomycetota</taxon>
        <taxon>Actinomycetes</taxon>
        <taxon>Pseudonocardiales</taxon>
        <taxon>Pseudonocardiaceae</taxon>
        <taxon>Actinomycetospora</taxon>
    </lineage>
</organism>
<dbReference type="PANTHER" id="PTHR12147">
    <property type="entry name" value="METALLOPEPTIDASE M28 FAMILY MEMBER"/>
    <property type="match status" value="1"/>
</dbReference>
<protein>
    <submittedName>
        <fullName evidence="2">M28 family metallopeptidase</fullName>
    </submittedName>
</protein>
<gene>
    <name evidence="2" type="ORF">WCD41_14645</name>
</gene>
<dbReference type="PANTHER" id="PTHR12147:SF26">
    <property type="entry name" value="PEPTIDASE M28 DOMAIN-CONTAINING PROTEIN"/>
    <property type="match status" value="1"/>
</dbReference>
<evidence type="ECO:0000313" key="3">
    <source>
        <dbReference type="Proteomes" id="UP001370100"/>
    </source>
</evidence>
<proteinExistence type="predicted"/>
<evidence type="ECO:0000259" key="1">
    <source>
        <dbReference type="Pfam" id="PF04389"/>
    </source>
</evidence>
<keyword evidence="3" id="KW-1185">Reference proteome</keyword>
<dbReference type="Gene3D" id="3.40.630.10">
    <property type="entry name" value="Zn peptidases"/>
    <property type="match status" value="1"/>
</dbReference>